<evidence type="ECO:0000256" key="1">
    <source>
        <dbReference type="ARBA" id="ARBA00004123"/>
    </source>
</evidence>
<accession>A0A177D6N6</accession>
<dbReference type="OMA" id="RVLANEW"/>
<reference evidence="7 8" key="1">
    <citation type="submission" date="2016-05" db="EMBL/GenBank/DDBJ databases">
        <title>Comparative analysis of secretome profiles of manganese(II)-oxidizing ascomycete fungi.</title>
        <authorList>
            <consortium name="DOE Joint Genome Institute"/>
            <person name="Zeiner C.A."/>
            <person name="Purvine S.O."/>
            <person name="Zink E.M."/>
            <person name="Wu S."/>
            <person name="Pasa-Tolic L."/>
            <person name="Chaput D.L."/>
            <person name="Haridas S."/>
            <person name="Grigoriev I.V."/>
            <person name="Santelli C.M."/>
            <person name="Hansel C.M."/>
        </authorList>
    </citation>
    <scope>NUCLEOTIDE SEQUENCE [LARGE SCALE GENOMIC DNA]</scope>
    <source>
        <strain evidence="7 8">SRC1lrK2f</strain>
    </source>
</reference>
<dbReference type="VEuPathDB" id="FungiDB:CC77DRAFT_1025111"/>
<feature type="region of interest" description="Disordered" evidence="6">
    <location>
        <begin position="1"/>
        <end position="85"/>
    </location>
</feature>
<dbReference type="GO" id="GO:0000124">
    <property type="term" value="C:SAGA complex"/>
    <property type="evidence" value="ECO:0007669"/>
    <property type="project" value="TreeGrafter"/>
</dbReference>
<dbReference type="AlphaFoldDB" id="A0A177D6N6"/>
<feature type="region of interest" description="Disordered" evidence="6">
    <location>
        <begin position="251"/>
        <end position="311"/>
    </location>
</feature>
<dbReference type="InterPro" id="IPR009072">
    <property type="entry name" value="Histone-fold"/>
</dbReference>
<evidence type="ECO:0000313" key="7">
    <source>
        <dbReference type="EMBL" id="OAG15374.1"/>
    </source>
</evidence>
<feature type="compositionally biased region" description="Gly residues" evidence="6">
    <location>
        <begin position="149"/>
        <end position="158"/>
    </location>
</feature>
<feature type="compositionally biased region" description="Acidic residues" evidence="6">
    <location>
        <begin position="286"/>
        <end position="301"/>
    </location>
</feature>
<protein>
    <submittedName>
        <fullName evidence="7">TFIID-31kDa-domain-containing protein</fullName>
    </submittedName>
</protein>
<dbReference type="Pfam" id="PF02291">
    <property type="entry name" value="TFIID-31kDa"/>
    <property type="match status" value="1"/>
</dbReference>
<organism evidence="7 8">
    <name type="scientific">Alternaria alternata</name>
    <name type="common">Alternaria rot fungus</name>
    <name type="synonym">Torula alternata</name>
    <dbReference type="NCBI Taxonomy" id="5599"/>
    <lineage>
        <taxon>Eukaryota</taxon>
        <taxon>Fungi</taxon>
        <taxon>Dikarya</taxon>
        <taxon>Ascomycota</taxon>
        <taxon>Pezizomycotina</taxon>
        <taxon>Dothideomycetes</taxon>
        <taxon>Pleosporomycetidae</taxon>
        <taxon>Pleosporales</taxon>
        <taxon>Pleosporineae</taxon>
        <taxon>Pleosporaceae</taxon>
        <taxon>Alternaria</taxon>
        <taxon>Alternaria sect. Alternaria</taxon>
        <taxon>Alternaria alternata complex</taxon>
    </lineage>
</organism>
<feature type="region of interest" description="Disordered" evidence="6">
    <location>
        <begin position="129"/>
        <end position="162"/>
    </location>
</feature>
<dbReference type="CDD" id="cd07979">
    <property type="entry name" value="HFD_TAF9"/>
    <property type="match status" value="1"/>
</dbReference>
<comment type="subcellular location">
    <subcellularLocation>
        <location evidence="1">Nucleus</location>
    </subcellularLocation>
</comment>
<dbReference type="SUPFAM" id="SSF47113">
    <property type="entry name" value="Histone-fold"/>
    <property type="match status" value="1"/>
</dbReference>
<dbReference type="RefSeq" id="XP_018380795.1">
    <property type="nucleotide sequence ID" value="XM_018526003.1"/>
</dbReference>
<keyword evidence="3" id="KW-0805">Transcription regulation</keyword>
<evidence type="ECO:0000256" key="5">
    <source>
        <dbReference type="ARBA" id="ARBA00023242"/>
    </source>
</evidence>
<dbReference type="GO" id="GO:0016251">
    <property type="term" value="F:RNA polymerase II general transcription initiation factor activity"/>
    <property type="evidence" value="ECO:0007669"/>
    <property type="project" value="TreeGrafter"/>
</dbReference>
<dbReference type="Gene3D" id="1.10.20.10">
    <property type="entry name" value="Histone, subunit A"/>
    <property type="match status" value="1"/>
</dbReference>
<evidence type="ECO:0000256" key="2">
    <source>
        <dbReference type="ARBA" id="ARBA00007646"/>
    </source>
</evidence>
<dbReference type="STRING" id="5599.A0A177D6N6"/>
<keyword evidence="8" id="KW-1185">Reference proteome</keyword>
<dbReference type="PANTHER" id="PTHR48068">
    <property type="entry name" value="TAF9 RNA POLYMERASE II, TATA BOX-BINDING PROTEIN (TBP)-ASSOCIATED FACTOR"/>
    <property type="match status" value="1"/>
</dbReference>
<gene>
    <name evidence="7" type="ORF">CC77DRAFT_1025111</name>
</gene>
<dbReference type="EMBL" id="KV441494">
    <property type="protein sequence ID" value="OAG15374.1"/>
    <property type="molecule type" value="Genomic_DNA"/>
</dbReference>
<dbReference type="GeneID" id="29111597"/>
<evidence type="ECO:0000256" key="4">
    <source>
        <dbReference type="ARBA" id="ARBA00023163"/>
    </source>
</evidence>
<feature type="compositionally biased region" description="Polar residues" evidence="6">
    <location>
        <begin position="8"/>
        <end position="24"/>
    </location>
</feature>
<dbReference type="PANTHER" id="PTHR48068:SF4">
    <property type="entry name" value="TATA-BOX BINDING PROTEIN ASSOCIATED FACTOR 9"/>
    <property type="match status" value="1"/>
</dbReference>
<feature type="compositionally biased region" description="Pro residues" evidence="6">
    <location>
        <begin position="25"/>
        <end position="36"/>
    </location>
</feature>
<dbReference type="InterPro" id="IPR003162">
    <property type="entry name" value="TFIID-31"/>
</dbReference>
<keyword evidence="4" id="KW-0804">Transcription</keyword>
<dbReference type="GO" id="GO:0005669">
    <property type="term" value="C:transcription factor TFIID complex"/>
    <property type="evidence" value="ECO:0007669"/>
    <property type="project" value="TreeGrafter"/>
</dbReference>
<keyword evidence="5" id="KW-0539">Nucleus</keyword>
<feature type="compositionally biased region" description="Low complexity" evidence="6">
    <location>
        <begin position="37"/>
        <end position="64"/>
    </location>
</feature>
<evidence type="ECO:0000256" key="3">
    <source>
        <dbReference type="ARBA" id="ARBA00023015"/>
    </source>
</evidence>
<proteinExistence type="inferred from homology"/>
<dbReference type="GO" id="GO:0046982">
    <property type="term" value="F:protein heterodimerization activity"/>
    <property type="evidence" value="ECO:0007669"/>
    <property type="project" value="InterPro"/>
</dbReference>
<evidence type="ECO:0000256" key="6">
    <source>
        <dbReference type="SAM" id="MobiDB-lite"/>
    </source>
</evidence>
<dbReference type="InterPro" id="IPR051431">
    <property type="entry name" value="TFIID_subunit_9"/>
</dbReference>
<dbReference type="KEGG" id="aalt:CC77DRAFT_1025111"/>
<name>A0A177D6N6_ALTAL</name>
<dbReference type="Proteomes" id="UP000077248">
    <property type="component" value="Unassembled WGS sequence"/>
</dbReference>
<feature type="compositionally biased region" description="Gly residues" evidence="6">
    <location>
        <begin position="251"/>
        <end position="267"/>
    </location>
</feature>
<comment type="similarity">
    <text evidence="2">Belongs to the TAF9 family.</text>
</comment>
<dbReference type="GO" id="GO:0051123">
    <property type="term" value="P:RNA polymerase II preinitiation complex assembly"/>
    <property type="evidence" value="ECO:0007669"/>
    <property type="project" value="TreeGrafter"/>
</dbReference>
<evidence type="ECO:0000313" key="8">
    <source>
        <dbReference type="Proteomes" id="UP000077248"/>
    </source>
</evidence>
<sequence length="311" mass="32176">MASPAAENMQNGISTPPATANAPTLSPPTQQPPPSQPQQQQPSQQQQSQTNGGGTNPNTTTTSTATAMNPAFPGTSLSDPGTSKRPRDARLIHLILANMGVHAYTERVPLQLLDFAYRYTSSILSDAISYEPPLPTTSGSKKRAAGGAAAAGGAGGEGDSGEGVSLAALRTAVGARAAGTFQATLGKEFMSEVAQERNRIALPRVEREFGIRLPPERYCFTGVGWGVKGAWEDEEEVADEGVGDDDEMDLDGGGGAGNGGGFGGGPVGAITNGGTKEEAKDTDMGGMDEEEEEADDDEFEEAMGINRENNS</sequence>
<dbReference type="GO" id="GO:0003713">
    <property type="term" value="F:transcription coactivator activity"/>
    <property type="evidence" value="ECO:0007669"/>
    <property type="project" value="TreeGrafter"/>
</dbReference>